<dbReference type="InterPro" id="IPR013736">
    <property type="entry name" value="Xaa-Pro_dipept_C"/>
</dbReference>
<evidence type="ECO:0000256" key="2">
    <source>
        <dbReference type="SAM" id="SignalP"/>
    </source>
</evidence>
<dbReference type="GO" id="GO:0016787">
    <property type="term" value="F:hydrolase activity"/>
    <property type="evidence" value="ECO:0007669"/>
    <property type="project" value="UniProtKB-KW"/>
</dbReference>
<comment type="caution">
    <text evidence="4">The sequence shown here is derived from an EMBL/GenBank/DDBJ whole genome shotgun (WGS) entry which is preliminary data.</text>
</comment>
<organism evidence="4 5">
    <name type="scientific">Nonomuraea spiralis</name>
    <dbReference type="NCBI Taxonomy" id="46182"/>
    <lineage>
        <taxon>Bacteria</taxon>
        <taxon>Bacillati</taxon>
        <taxon>Actinomycetota</taxon>
        <taxon>Actinomycetes</taxon>
        <taxon>Streptosporangiales</taxon>
        <taxon>Streptosporangiaceae</taxon>
        <taxon>Nonomuraea</taxon>
    </lineage>
</organism>
<gene>
    <name evidence="4" type="ORF">ACFFV7_27860</name>
</gene>
<keyword evidence="2" id="KW-0732">Signal</keyword>
<dbReference type="EMBL" id="JBHMEI010000023">
    <property type="protein sequence ID" value="MFB9205040.1"/>
    <property type="molecule type" value="Genomic_DNA"/>
</dbReference>
<dbReference type="Proteomes" id="UP001589647">
    <property type="component" value="Unassembled WGS sequence"/>
</dbReference>
<evidence type="ECO:0000259" key="3">
    <source>
        <dbReference type="SMART" id="SM00939"/>
    </source>
</evidence>
<dbReference type="InterPro" id="IPR005674">
    <property type="entry name" value="CocE/Ser_esterase"/>
</dbReference>
<dbReference type="RefSeq" id="WP_189651612.1">
    <property type="nucleotide sequence ID" value="NZ_BMRC01000020.1"/>
</dbReference>
<keyword evidence="1 4" id="KW-0378">Hydrolase</keyword>
<dbReference type="Gene3D" id="2.60.120.260">
    <property type="entry name" value="Galactose-binding domain-like"/>
    <property type="match status" value="1"/>
</dbReference>
<evidence type="ECO:0000256" key="1">
    <source>
        <dbReference type="ARBA" id="ARBA00022801"/>
    </source>
</evidence>
<dbReference type="SUPFAM" id="SSF49785">
    <property type="entry name" value="Galactose-binding domain-like"/>
    <property type="match status" value="1"/>
</dbReference>
<protein>
    <submittedName>
        <fullName evidence="4">CocE/NonD family hydrolase</fullName>
    </submittedName>
</protein>
<accession>A0ABV5IMA8</accession>
<dbReference type="Pfam" id="PF08530">
    <property type="entry name" value="PepX_C"/>
    <property type="match status" value="1"/>
</dbReference>
<evidence type="ECO:0000313" key="5">
    <source>
        <dbReference type="Proteomes" id="UP001589647"/>
    </source>
</evidence>
<dbReference type="NCBIfam" id="TIGR00976">
    <property type="entry name" value="CocE_NonD"/>
    <property type="match status" value="2"/>
</dbReference>
<evidence type="ECO:0000313" key="4">
    <source>
        <dbReference type="EMBL" id="MFB9205040.1"/>
    </source>
</evidence>
<dbReference type="Gene3D" id="3.40.50.1820">
    <property type="entry name" value="alpha/beta hydrolase"/>
    <property type="match status" value="2"/>
</dbReference>
<name>A0ABV5IMA8_9ACTN</name>
<feature type="signal peptide" evidence="2">
    <location>
        <begin position="1"/>
        <end position="17"/>
    </location>
</feature>
<reference evidence="4 5" key="1">
    <citation type="submission" date="2024-09" db="EMBL/GenBank/DDBJ databases">
        <authorList>
            <person name="Sun Q."/>
            <person name="Mori K."/>
        </authorList>
    </citation>
    <scope>NUCLEOTIDE SEQUENCE [LARGE SCALE GENOMIC DNA]</scope>
    <source>
        <strain evidence="4 5">CCM 3426</strain>
    </source>
</reference>
<feature type="chain" id="PRO_5047183995" evidence="2">
    <location>
        <begin position="18"/>
        <end position="578"/>
    </location>
</feature>
<keyword evidence="5" id="KW-1185">Reference proteome</keyword>
<dbReference type="SMART" id="SM00939">
    <property type="entry name" value="PepX_C"/>
    <property type="match status" value="1"/>
</dbReference>
<dbReference type="SUPFAM" id="SSF53474">
    <property type="entry name" value="alpha/beta-Hydrolases"/>
    <property type="match status" value="1"/>
</dbReference>
<feature type="domain" description="Xaa-Pro dipeptidyl-peptidase C-terminal" evidence="3">
    <location>
        <begin position="334"/>
        <end position="573"/>
    </location>
</feature>
<sequence length="578" mass="62428">MAVLGLGFVLPAATASAAPALLVRDGRTEPAFSYEEAVRETVYVETPMDSDHDGRRDRIAVAVMRPAETRNGMRVATIMKATPYTGRVTQSTVPDPGVFSDWYDEYFVPRGYAAVEVEVQGTGASEGCPTTGGREDVRSATAAIDWLNGRARATHADGSAAVADWSTGAVGMIGLSYDGTLAEAAAAQRVEGLKTIVPEGAISSWYDYARDQGIAYAGSLGNRYPEYQASRVISENALAKCGDVLTKLGDRAADDSADYTPFWAERNYRRQVSRVRASVLLAQGLNDTKVRGRQFAEWWQGLEDADVPRKLWLHNGGHEDPLVTGAGAWQETLHRWMDYWLYDLDNGIMREPRVTVQQADNSWQTSANWPHPDSRPVRMWFGPADSSAVGTLGDTPAAGATQTFTDDPARNEAEMIANPSAGAPYRLAYLTPPLTRPTRLSGTPEVSVRMTSTSTSTPLTALLVDYGPAAPGTTTPQPENADLFASAPRGKPAKTPIVTRGSVDVRNRDSVTRPSPVRPGQAYTVSWRLHATDYVFPAGHRIAVVIVGNDKDYVIVDPAARSVTVDLGLSNVVLPLAN</sequence>
<dbReference type="Pfam" id="PF02129">
    <property type="entry name" value="Peptidase_S15"/>
    <property type="match status" value="1"/>
</dbReference>
<dbReference type="InterPro" id="IPR000383">
    <property type="entry name" value="Xaa-Pro-like_dom"/>
</dbReference>
<proteinExistence type="predicted"/>
<dbReference type="InterPro" id="IPR008979">
    <property type="entry name" value="Galactose-bd-like_sf"/>
</dbReference>
<dbReference type="InterPro" id="IPR029058">
    <property type="entry name" value="AB_hydrolase_fold"/>
</dbReference>